<dbReference type="AlphaFoldDB" id="A0A7J4ZQU0"/>
<name>A0A7J4ZQU0_9BACT</name>
<keyword evidence="2" id="KW-1003">Cell membrane</keyword>
<dbReference type="NCBIfam" id="TIGR00765">
    <property type="entry name" value="yihY_not_rbn"/>
    <property type="match status" value="1"/>
</dbReference>
<dbReference type="Pfam" id="PF03631">
    <property type="entry name" value="Virul_fac_BrkB"/>
    <property type="match status" value="1"/>
</dbReference>
<evidence type="ECO:0000256" key="5">
    <source>
        <dbReference type="ARBA" id="ARBA00023136"/>
    </source>
</evidence>
<keyword evidence="3 7" id="KW-0812">Transmembrane</keyword>
<evidence type="ECO:0000256" key="3">
    <source>
        <dbReference type="ARBA" id="ARBA00022692"/>
    </source>
</evidence>
<dbReference type="PANTHER" id="PTHR30213">
    <property type="entry name" value="INNER MEMBRANE PROTEIN YHJD"/>
    <property type="match status" value="1"/>
</dbReference>
<feature type="region of interest" description="Disordered" evidence="6">
    <location>
        <begin position="285"/>
        <end position="304"/>
    </location>
</feature>
<keyword evidence="4 7" id="KW-1133">Transmembrane helix</keyword>
<evidence type="ECO:0000256" key="2">
    <source>
        <dbReference type="ARBA" id="ARBA00022475"/>
    </source>
</evidence>
<accession>A0A7J4ZQU0</accession>
<feature type="transmembrane region" description="Helical" evidence="7">
    <location>
        <begin position="95"/>
        <end position="115"/>
    </location>
</feature>
<protein>
    <submittedName>
        <fullName evidence="8">YihY/virulence factor BrkB family protein</fullName>
    </submittedName>
</protein>
<evidence type="ECO:0000313" key="8">
    <source>
        <dbReference type="EMBL" id="KAB0665438.1"/>
    </source>
</evidence>
<dbReference type="InterPro" id="IPR017039">
    <property type="entry name" value="Virul_fac_BrkB"/>
</dbReference>
<evidence type="ECO:0000256" key="6">
    <source>
        <dbReference type="SAM" id="MobiDB-lite"/>
    </source>
</evidence>
<feature type="transmembrane region" description="Helical" evidence="7">
    <location>
        <begin position="135"/>
        <end position="155"/>
    </location>
</feature>
<dbReference type="PIRSF" id="PIRSF035875">
    <property type="entry name" value="RNase_BN"/>
    <property type="match status" value="1"/>
</dbReference>
<dbReference type="EMBL" id="VZQZ01000005">
    <property type="protein sequence ID" value="KAB0665438.1"/>
    <property type="molecule type" value="Genomic_DNA"/>
</dbReference>
<feature type="transmembrane region" description="Helical" evidence="7">
    <location>
        <begin position="34"/>
        <end position="56"/>
    </location>
</feature>
<gene>
    <name evidence="8" type="ORF">F6V25_10190</name>
</gene>
<keyword evidence="9" id="KW-1185">Reference proteome</keyword>
<comment type="subcellular location">
    <subcellularLocation>
        <location evidence="1">Cell membrane</location>
        <topology evidence="1">Multi-pass membrane protein</topology>
    </subcellularLocation>
</comment>
<organism evidence="8 9">
    <name type="scientific">Oryzomonas japonica</name>
    <dbReference type="NCBI Taxonomy" id="2603858"/>
    <lineage>
        <taxon>Bacteria</taxon>
        <taxon>Pseudomonadati</taxon>
        <taxon>Thermodesulfobacteriota</taxon>
        <taxon>Desulfuromonadia</taxon>
        <taxon>Geobacterales</taxon>
        <taxon>Geobacteraceae</taxon>
        <taxon>Oryzomonas</taxon>
    </lineage>
</organism>
<dbReference type="Proteomes" id="UP000420562">
    <property type="component" value="Unassembled WGS sequence"/>
</dbReference>
<proteinExistence type="predicted"/>
<evidence type="ECO:0000313" key="9">
    <source>
        <dbReference type="Proteomes" id="UP000420562"/>
    </source>
</evidence>
<dbReference type="PANTHER" id="PTHR30213:SF0">
    <property type="entry name" value="UPF0761 MEMBRANE PROTEIN YIHY"/>
    <property type="match status" value="1"/>
</dbReference>
<feature type="transmembrane region" description="Helical" evidence="7">
    <location>
        <begin position="175"/>
        <end position="198"/>
    </location>
</feature>
<keyword evidence="5 7" id="KW-0472">Membrane</keyword>
<comment type="caution">
    <text evidence="8">The sequence shown here is derived from an EMBL/GenBank/DDBJ whole genome shotgun (WGS) entry which is preliminary data.</text>
</comment>
<dbReference type="GO" id="GO:0005886">
    <property type="term" value="C:plasma membrane"/>
    <property type="evidence" value="ECO:0007669"/>
    <property type="project" value="UniProtKB-SubCell"/>
</dbReference>
<sequence length="304" mass="33787">MGRSMPLSERQRRIITTGRILVQRFMDDRCTTHASALAFSSMLSIVPFLAVLFAIFKALNMHAVLAPMILAHVAVGSHEIVTSMLHYIANTHVGSLGAAGLMTLLVSAMAILDSVEDAFNQIWNLERGKRLHHKLRDYVIVILSVPLLIALAVSITSSLQHQGVVQWFFRLPVFGYLLLMLFGLVPYLSSWIALVFLYKFIPNVQVSLRNAVIGGVAAGTVWQVAQWVYIHFQVGVSRYNAIYGTLAVLPVFMVWIYTSWIIVLAGMEFVRYLQEGIPAQTADVVGGQRGNNSQTPMVQGFPRD</sequence>
<feature type="transmembrane region" description="Helical" evidence="7">
    <location>
        <begin position="242"/>
        <end position="265"/>
    </location>
</feature>
<evidence type="ECO:0000256" key="1">
    <source>
        <dbReference type="ARBA" id="ARBA00004651"/>
    </source>
</evidence>
<reference evidence="8 9" key="1">
    <citation type="submission" date="2019-09" db="EMBL/GenBank/DDBJ databases">
        <title>Geobacter sp. Red96, a novel strain isolated from paddy soil.</title>
        <authorList>
            <person name="Xu Z."/>
            <person name="Masuda Y."/>
            <person name="Itoh H."/>
            <person name="Senoo K."/>
        </authorList>
    </citation>
    <scope>NUCLEOTIDE SEQUENCE [LARGE SCALE GENOMIC DNA]</scope>
    <source>
        <strain evidence="8 9">Red96</strain>
    </source>
</reference>
<evidence type="ECO:0000256" key="4">
    <source>
        <dbReference type="ARBA" id="ARBA00022989"/>
    </source>
</evidence>
<evidence type="ECO:0000256" key="7">
    <source>
        <dbReference type="SAM" id="Phobius"/>
    </source>
</evidence>
<feature type="transmembrane region" description="Helical" evidence="7">
    <location>
        <begin position="210"/>
        <end position="230"/>
    </location>
</feature>